<proteinExistence type="predicted"/>
<dbReference type="Proteomes" id="UP000243217">
    <property type="component" value="Unassembled WGS sequence"/>
</dbReference>
<organism evidence="2 3">
    <name type="scientific">Thraustotheca clavata</name>
    <dbReference type="NCBI Taxonomy" id="74557"/>
    <lineage>
        <taxon>Eukaryota</taxon>
        <taxon>Sar</taxon>
        <taxon>Stramenopiles</taxon>
        <taxon>Oomycota</taxon>
        <taxon>Saprolegniomycetes</taxon>
        <taxon>Saprolegniales</taxon>
        <taxon>Achlyaceae</taxon>
        <taxon>Thraustotheca</taxon>
    </lineage>
</organism>
<evidence type="ECO:0000313" key="3">
    <source>
        <dbReference type="Proteomes" id="UP000243217"/>
    </source>
</evidence>
<evidence type="ECO:0000313" key="2">
    <source>
        <dbReference type="EMBL" id="OQR81708.1"/>
    </source>
</evidence>
<evidence type="ECO:0000256" key="1">
    <source>
        <dbReference type="SAM" id="Coils"/>
    </source>
</evidence>
<keyword evidence="3" id="KW-1185">Reference proteome</keyword>
<name>A0A1V9Y7R3_9STRA</name>
<sequence>MEDEQLKAKRLVKRDKQRDFRRKVANQLDFLQNRVHELENQLVLLQRDKAMELSWADIAKAMRKDLKTTHGTQKKLQESVQAKHTFVEAMCKWVQSLYPSPERSPSQYPLWFNVGLCGNDLTRKAALEWITLHMYHHTPTVLQLAGFHPEHRFPSQDFNFDTSKGYCEYTYQERRFISASLSQVYAAYKHLYYTNSVEFVVAGRKVLDLKLIDQGIFYSRRKSKKDGIVHREFVSDDRIVHVQHSIHDDSKHPLGVIHRHRTTWIVLEAIAPNLVMETRFFHKSQAWTRDKGYVTLDEEAELVGMTKGKSERSSFKQLPNHVQEDKLRRHMAATYPYCMRILNNELDQVGMSHVVPFWIRLKYAFYCIKLICVRGRGGMVSVLWHDEEAFKEHYEDELQVNDHSEVKRRLKRDKQRDFRQKLVRQQTFLRGRVAQLEAQLRKIKCDRLMSLPWCEIARAMRKDMIATKSTRKKLYEQVDDQNEFINAIYKWVASLHQCPEGPISRYPLWFKVGLCGSDVTRRAAIDWITEHMYYHTPTILQIAGFDPKDLCPSQEFTFDTTKGHIEYIYQDRRFHCTSLSKLFAAFKHLFYVNTCEFVVAGRTMLDEQLLGDNIIYSRREYNNENVVHREFISENRIVHVQHSIHDDTRHPLGEIHRHRTAWIVLDALGPNLVMETKIFHKTQSWTAESGYVSIDEEAQIVGCFDQKYATEDPEDYIMLPSSVQLEKLRLHMAKVFPGCFQKLNRELEQAMFQLTLNDTTPLDAAFHEATLTGDNLLSEQNIKRQNHHQMTQEMRVNINLAEEAAEELSKSPNTTCDDTSPKGVEEKLEANDAKRKLKRDQQRDFRRKVHQQLKFLRTRVAELEEELEAKLKKRSTALPWSQVEKALRQDLIECQVENKQLTINVRQQEVLNNAMMKWFRSIYPTLQDTPAQYPPWYRVGLCGDEDSRRAICDWVTMHMYHHTDNVLQQFGFRPDDHTTSQDFMVNNAKGYIEYSYKDRCIHYTSLDTALEAFRRLYHTNSVDFVVAGRQIFDRAILSKDFVYSRKNDYNESLIHREFVTENRVVFVQHSIHDDALHPLTPIHRHKANWIVLDVIGPNIVMETKIFQKSQSWTQELGYFSIEQEAATIVTCEYHNKQLQNKERPTDIILKEHITEVYGELMTTINDELQNSMLLLDLCA</sequence>
<dbReference type="EMBL" id="JNBS01004920">
    <property type="protein sequence ID" value="OQR81708.1"/>
    <property type="molecule type" value="Genomic_DNA"/>
</dbReference>
<gene>
    <name evidence="2" type="ORF">THRCLA_11483</name>
</gene>
<dbReference type="OrthoDB" id="64983at2759"/>
<dbReference type="AlphaFoldDB" id="A0A1V9Y7R3"/>
<feature type="coiled-coil region" evidence="1">
    <location>
        <begin position="846"/>
        <end position="873"/>
    </location>
</feature>
<reference evidence="2 3" key="1">
    <citation type="journal article" date="2014" name="Genome Biol. Evol.">
        <title>The secreted proteins of Achlya hypogyna and Thraustotheca clavata identify the ancestral oomycete secretome and reveal gene acquisitions by horizontal gene transfer.</title>
        <authorList>
            <person name="Misner I."/>
            <person name="Blouin N."/>
            <person name="Leonard G."/>
            <person name="Richards T.A."/>
            <person name="Lane C.E."/>
        </authorList>
    </citation>
    <scope>NUCLEOTIDE SEQUENCE [LARGE SCALE GENOMIC DNA]</scope>
    <source>
        <strain evidence="2 3">ATCC 34112</strain>
    </source>
</reference>
<comment type="caution">
    <text evidence="2">The sequence shown here is derived from an EMBL/GenBank/DDBJ whole genome shotgun (WGS) entry which is preliminary data.</text>
</comment>
<feature type="coiled-coil region" evidence="1">
    <location>
        <begin position="21"/>
        <end position="48"/>
    </location>
</feature>
<accession>A0A1V9Y7R3</accession>
<keyword evidence="1" id="KW-0175">Coiled coil</keyword>
<protein>
    <submittedName>
        <fullName evidence="2">Uncharacterized protein</fullName>
    </submittedName>
</protein>